<accession>A0ABR0E2G5</accession>
<evidence type="ECO:0000256" key="1">
    <source>
        <dbReference type="SAM" id="MobiDB-lite"/>
    </source>
</evidence>
<dbReference type="EMBL" id="JAXOVC010000012">
    <property type="protein sequence ID" value="KAK4495328.1"/>
    <property type="molecule type" value="Genomic_DNA"/>
</dbReference>
<sequence length="156" mass="18087">MDPQRMQFNPWYRPLDLLPMPDYTQQQFFGNGSPSPSTTSSSPTLSSREREETINSLHEARKQKRREQNKAAQRKFRLRKEQTETQLRSNLVDAEKHLEDLSKDNSRLLQELCSVRKENLVWRARQAGGGVGGEGEGEMRELEAMERRLSGVEGRR</sequence>
<dbReference type="Proteomes" id="UP001305779">
    <property type="component" value="Unassembled WGS sequence"/>
</dbReference>
<feature type="compositionally biased region" description="Low complexity" evidence="1">
    <location>
        <begin position="33"/>
        <end position="46"/>
    </location>
</feature>
<proteinExistence type="predicted"/>
<name>A0ABR0E2G5_ZASCE</name>
<evidence type="ECO:0000313" key="3">
    <source>
        <dbReference type="EMBL" id="KAK4495328.1"/>
    </source>
</evidence>
<evidence type="ECO:0000313" key="4">
    <source>
        <dbReference type="Proteomes" id="UP001305779"/>
    </source>
</evidence>
<keyword evidence="4" id="KW-1185">Reference proteome</keyword>
<feature type="region of interest" description="Disordered" evidence="1">
    <location>
        <begin position="22"/>
        <end position="84"/>
    </location>
</feature>
<dbReference type="InterPro" id="IPR046347">
    <property type="entry name" value="bZIP_sf"/>
</dbReference>
<organism evidence="3 4">
    <name type="scientific">Zasmidium cellare</name>
    <name type="common">Wine cellar mold</name>
    <name type="synonym">Racodium cellare</name>
    <dbReference type="NCBI Taxonomy" id="395010"/>
    <lineage>
        <taxon>Eukaryota</taxon>
        <taxon>Fungi</taxon>
        <taxon>Dikarya</taxon>
        <taxon>Ascomycota</taxon>
        <taxon>Pezizomycotina</taxon>
        <taxon>Dothideomycetes</taxon>
        <taxon>Dothideomycetidae</taxon>
        <taxon>Mycosphaerellales</taxon>
        <taxon>Mycosphaerellaceae</taxon>
        <taxon>Zasmidium</taxon>
    </lineage>
</organism>
<dbReference type="PROSITE" id="PS50217">
    <property type="entry name" value="BZIP"/>
    <property type="match status" value="1"/>
</dbReference>
<gene>
    <name evidence="3" type="ORF">PRZ48_013659</name>
</gene>
<comment type="caution">
    <text evidence="3">The sequence shown here is derived from an EMBL/GenBank/DDBJ whole genome shotgun (WGS) entry which is preliminary data.</text>
</comment>
<dbReference type="SUPFAM" id="SSF57959">
    <property type="entry name" value="Leucine zipper domain"/>
    <property type="match status" value="1"/>
</dbReference>
<reference evidence="3 4" key="1">
    <citation type="journal article" date="2023" name="G3 (Bethesda)">
        <title>A chromosome-level genome assembly of Zasmidium syzygii isolated from banana leaves.</title>
        <authorList>
            <person name="van Westerhoven A.C."/>
            <person name="Mehrabi R."/>
            <person name="Talebi R."/>
            <person name="Steentjes M.B.F."/>
            <person name="Corcolon B."/>
            <person name="Chong P.A."/>
            <person name="Kema G.H.J."/>
            <person name="Seidl M.F."/>
        </authorList>
    </citation>
    <scope>NUCLEOTIDE SEQUENCE [LARGE SCALE GENOMIC DNA]</scope>
    <source>
        <strain evidence="3 4">P124</strain>
    </source>
</reference>
<feature type="compositionally biased region" description="Basic residues" evidence="1">
    <location>
        <begin position="61"/>
        <end position="78"/>
    </location>
</feature>
<feature type="compositionally biased region" description="Polar residues" evidence="1">
    <location>
        <begin position="23"/>
        <end position="32"/>
    </location>
</feature>
<dbReference type="InterPro" id="IPR004827">
    <property type="entry name" value="bZIP"/>
</dbReference>
<evidence type="ECO:0000259" key="2">
    <source>
        <dbReference type="PROSITE" id="PS50217"/>
    </source>
</evidence>
<protein>
    <recommendedName>
        <fullName evidence="2">BZIP domain-containing protein</fullName>
    </recommendedName>
</protein>
<dbReference type="PROSITE" id="PS00036">
    <property type="entry name" value="BZIP_BASIC"/>
    <property type="match status" value="1"/>
</dbReference>
<feature type="domain" description="BZIP" evidence="2">
    <location>
        <begin position="59"/>
        <end position="118"/>
    </location>
</feature>
<dbReference type="Gene3D" id="1.20.5.170">
    <property type="match status" value="1"/>
</dbReference>